<evidence type="ECO:0000313" key="3">
    <source>
        <dbReference type="Proteomes" id="UP000001294"/>
    </source>
</evidence>
<sequence length="138" mass="14902">MIFSGIFSLALLGTLAVALPRDSVARQSFGEVTFSLINDRTGANAPATVPVDSNGRWFINLFAGSPLVSDTRVLGSSVQLVAFPQQFRCEIYTLDLELAGVLTEIITYIDLNNPTDPGPVDVTGYTITCYVVSNREEP</sequence>
<organism evidence="2 3">
    <name type="scientific">Talaromyces marneffei (strain ATCC 18224 / CBS 334.59 / QM 7333)</name>
    <name type="common">Penicillium marneffei</name>
    <dbReference type="NCBI Taxonomy" id="441960"/>
    <lineage>
        <taxon>Eukaryota</taxon>
        <taxon>Fungi</taxon>
        <taxon>Dikarya</taxon>
        <taxon>Ascomycota</taxon>
        <taxon>Pezizomycotina</taxon>
        <taxon>Eurotiomycetes</taxon>
        <taxon>Eurotiomycetidae</taxon>
        <taxon>Eurotiales</taxon>
        <taxon>Trichocomaceae</taxon>
        <taxon>Talaromyces</taxon>
        <taxon>Talaromyces sect. Talaromyces</taxon>
    </lineage>
</organism>
<dbReference type="HOGENOM" id="CLU_1918484_0_0_1"/>
<dbReference type="AlphaFoldDB" id="B6QN58"/>
<proteinExistence type="predicted"/>
<dbReference type="PhylomeDB" id="B6QN58"/>
<protein>
    <submittedName>
        <fullName evidence="2">Uncharacterized protein</fullName>
    </submittedName>
</protein>
<dbReference type="OrthoDB" id="3497702at2759"/>
<feature type="chain" id="PRO_5002845659" evidence="1">
    <location>
        <begin position="19"/>
        <end position="138"/>
    </location>
</feature>
<feature type="signal peptide" evidence="1">
    <location>
        <begin position="1"/>
        <end position="18"/>
    </location>
</feature>
<reference evidence="3" key="1">
    <citation type="journal article" date="2015" name="Genome Announc.">
        <title>Genome sequence of the AIDS-associated pathogen Penicillium marneffei (ATCC18224) and its near taxonomic relative Talaromyces stipitatus (ATCC10500).</title>
        <authorList>
            <person name="Nierman W.C."/>
            <person name="Fedorova-Abrams N.D."/>
            <person name="Andrianopoulos A."/>
        </authorList>
    </citation>
    <scope>NUCLEOTIDE SEQUENCE [LARGE SCALE GENOMIC DNA]</scope>
    <source>
        <strain evidence="3">ATCC 18224 / CBS 334.59 / QM 7333</strain>
    </source>
</reference>
<accession>B6QN58</accession>
<dbReference type="VEuPathDB" id="FungiDB:PMAA_061410"/>
<name>B6QN58_TALMQ</name>
<evidence type="ECO:0000256" key="1">
    <source>
        <dbReference type="SAM" id="SignalP"/>
    </source>
</evidence>
<dbReference type="Proteomes" id="UP000001294">
    <property type="component" value="Unassembled WGS sequence"/>
</dbReference>
<evidence type="ECO:0000313" key="2">
    <source>
        <dbReference type="EMBL" id="EEA22363.1"/>
    </source>
</evidence>
<gene>
    <name evidence="2" type="ORF">PMAA_061410</name>
</gene>
<keyword evidence="3" id="KW-1185">Reference proteome</keyword>
<dbReference type="EMBL" id="DS995903">
    <property type="protein sequence ID" value="EEA22363.1"/>
    <property type="molecule type" value="Genomic_DNA"/>
</dbReference>
<keyword evidence="1" id="KW-0732">Signal</keyword>